<comment type="pathway">
    <text evidence="4">Amine and polyamine biosynthesis; spermidine biosynthesis; spermidine from putrescine: step 1/1.</text>
</comment>
<comment type="similarity">
    <text evidence="1 4">Belongs to the spermidine/spermine synthase family.</text>
</comment>
<comment type="subunit">
    <text evidence="4">Homodimer or homotetramer.</text>
</comment>
<evidence type="ECO:0000256" key="2">
    <source>
        <dbReference type="ARBA" id="ARBA00022679"/>
    </source>
</evidence>
<feature type="binding site" evidence="4">
    <location>
        <position position="300"/>
    </location>
    <ligand>
        <name>spermidine</name>
        <dbReference type="ChEBI" id="CHEBI:57834"/>
    </ligand>
</feature>
<evidence type="ECO:0000256" key="5">
    <source>
        <dbReference type="PROSITE-ProRule" id="PRU00354"/>
    </source>
</evidence>
<dbReference type="PROSITE" id="PS51257">
    <property type="entry name" value="PROKAR_LIPOPROTEIN"/>
    <property type="match status" value="1"/>
</dbReference>
<dbReference type="PANTHER" id="PTHR43317:SF1">
    <property type="entry name" value="THERMOSPERMINE SYNTHASE ACAULIS5"/>
    <property type="match status" value="1"/>
</dbReference>
<feature type="transmembrane region" description="Helical" evidence="4">
    <location>
        <begin position="102"/>
        <end position="125"/>
    </location>
</feature>
<evidence type="ECO:0000256" key="1">
    <source>
        <dbReference type="ARBA" id="ARBA00007867"/>
    </source>
</evidence>
<sequence>MKRFSRAFVLSTVFVVAACGLVYELALVALGSYLIGDTVGQASVVLAVMVFAMGVGAFAVKPLQRRAAATFAAVELLLALCGGLSVLGLYAAFAWLDLYTPALIVVAFLLGLLIGAEIPLLMVLLQRIRRQEAGEAVSDLFAADYVGALLGGLAFPFLLLPFFGLIQGALVVGALNAVCGLALVLGLFRAELSGRSRAALAAGCVVVFAILSFGYAVSDDFETTARQQLYKDPIVHAERTPYQDIVVTRSVALGGAADVRLYLNGDLQFASVDEYRYHEALVHPVLAGPHGRVLIIGGGDGLALREVLRYPDVRSATLVELDPAMIRLARTNPLLRELNHDSFADPRLTVVNADAFTWLRDGARTPPRPHPTPSATGPSSTAPAGAGTAGSYDAVIVDLPDPDSPATAKLYSVEFYGLVAHALAPGGRMVVQAGSPYFAPRAFWTIDASVREAGLATTPYHADVPSFGDWGYLLAAPGEAPTPALSPDAPPRRYLDGATLAAATTFPADRRRLDMPPSTLTHPTIVDIVNGEWKNY</sequence>
<comment type="subcellular location">
    <subcellularLocation>
        <location evidence="4">Cell membrane</location>
        <topology evidence="4">Multi-pass membrane protein</topology>
    </subcellularLocation>
</comment>
<feature type="binding site" evidence="4">
    <location>
        <begin position="354"/>
        <end position="355"/>
    </location>
    <ligand>
        <name>S-methyl-5'-thioadenosine</name>
        <dbReference type="ChEBI" id="CHEBI:17509"/>
    </ligand>
</feature>
<dbReference type="InterPro" id="IPR001045">
    <property type="entry name" value="Spermi_synthase"/>
</dbReference>
<organism evidence="8 9">
    <name type="scientific">Longispora fulva</name>
    <dbReference type="NCBI Taxonomy" id="619741"/>
    <lineage>
        <taxon>Bacteria</taxon>
        <taxon>Bacillati</taxon>
        <taxon>Actinomycetota</taxon>
        <taxon>Actinomycetes</taxon>
        <taxon>Micromonosporales</taxon>
        <taxon>Micromonosporaceae</taxon>
        <taxon>Longispora</taxon>
    </lineage>
</organism>
<dbReference type="PROSITE" id="PS01330">
    <property type="entry name" value="PABS_1"/>
    <property type="match status" value="1"/>
</dbReference>
<dbReference type="PROSITE" id="PS51006">
    <property type="entry name" value="PABS_2"/>
    <property type="match status" value="1"/>
</dbReference>
<feature type="binding site" evidence="4">
    <location>
        <position position="243"/>
    </location>
    <ligand>
        <name>S-methyl-5'-thioadenosine</name>
        <dbReference type="ChEBI" id="CHEBI:17509"/>
    </ligand>
</feature>
<dbReference type="SUPFAM" id="SSF103473">
    <property type="entry name" value="MFS general substrate transporter"/>
    <property type="match status" value="1"/>
</dbReference>
<evidence type="ECO:0000313" key="9">
    <source>
        <dbReference type="Proteomes" id="UP000622552"/>
    </source>
</evidence>
<reference evidence="8" key="1">
    <citation type="submission" date="2020-11" db="EMBL/GenBank/DDBJ databases">
        <title>Sequencing the genomes of 1000 actinobacteria strains.</title>
        <authorList>
            <person name="Klenk H.-P."/>
        </authorList>
    </citation>
    <scope>NUCLEOTIDE SEQUENCE</scope>
    <source>
        <strain evidence="8">DSM 45356</strain>
    </source>
</reference>
<evidence type="ECO:0000259" key="7">
    <source>
        <dbReference type="PROSITE" id="PS51006"/>
    </source>
</evidence>
<dbReference type="GO" id="GO:0005886">
    <property type="term" value="C:plasma membrane"/>
    <property type="evidence" value="ECO:0007669"/>
    <property type="project" value="UniProtKB-SubCell"/>
</dbReference>
<dbReference type="RefSeq" id="WP_197004894.1">
    <property type="nucleotide sequence ID" value="NZ_BONS01000017.1"/>
</dbReference>
<feature type="transmembrane region" description="Helical" evidence="4">
    <location>
        <begin position="200"/>
        <end position="218"/>
    </location>
</feature>
<dbReference type="Proteomes" id="UP000622552">
    <property type="component" value="Unassembled WGS sequence"/>
</dbReference>
<dbReference type="EMBL" id="JADOUF010000001">
    <property type="protein sequence ID" value="MBG6138104.1"/>
    <property type="molecule type" value="Genomic_DNA"/>
</dbReference>
<keyword evidence="4" id="KW-0812">Transmembrane</keyword>
<dbReference type="InterPro" id="IPR036259">
    <property type="entry name" value="MFS_trans_sf"/>
</dbReference>
<feature type="active site" description="Proton acceptor" evidence="4 5">
    <location>
        <position position="398"/>
    </location>
</feature>
<feature type="transmembrane region" description="Helical" evidence="4">
    <location>
        <begin position="137"/>
        <end position="159"/>
    </location>
</feature>
<keyword evidence="4" id="KW-0472">Membrane</keyword>
<dbReference type="GO" id="GO:0004766">
    <property type="term" value="F:spermidine synthase activity"/>
    <property type="evidence" value="ECO:0007669"/>
    <property type="project" value="UniProtKB-UniRule"/>
</dbReference>
<evidence type="ECO:0000256" key="3">
    <source>
        <dbReference type="ARBA" id="ARBA00023115"/>
    </source>
</evidence>
<keyword evidence="3 4" id="KW-0620">Polyamine biosynthesis</keyword>
<feature type="transmembrane region" description="Helical" evidence="4">
    <location>
        <begin position="165"/>
        <end position="188"/>
    </location>
</feature>
<dbReference type="Gene3D" id="3.40.50.150">
    <property type="entry name" value="Vaccinia Virus protein VP39"/>
    <property type="match status" value="1"/>
</dbReference>
<dbReference type="AlphaFoldDB" id="A0A8J7GT32"/>
<dbReference type="EC" id="2.5.1.16" evidence="4"/>
<feature type="transmembrane region" description="Helical" evidence="4">
    <location>
        <begin position="7"/>
        <end position="35"/>
    </location>
</feature>
<feature type="region of interest" description="Disordered" evidence="6">
    <location>
        <begin position="361"/>
        <end position="387"/>
    </location>
</feature>
<comment type="catalytic activity">
    <reaction evidence="4">
        <text>S-adenosyl 3-(methylsulfanyl)propylamine + putrescine = S-methyl-5'-thioadenosine + spermidine + H(+)</text>
        <dbReference type="Rhea" id="RHEA:12721"/>
        <dbReference type="ChEBI" id="CHEBI:15378"/>
        <dbReference type="ChEBI" id="CHEBI:17509"/>
        <dbReference type="ChEBI" id="CHEBI:57443"/>
        <dbReference type="ChEBI" id="CHEBI:57834"/>
        <dbReference type="ChEBI" id="CHEBI:326268"/>
        <dbReference type="EC" id="2.5.1.16"/>
    </reaction>
</comment>
<dbReference type="GO" id="GO:0008295">
    <property type="term" value="P:spermidine biosynthetic process"/>
    <property type="evidence" value="ECO:0007669"/>
    <property type="project" value="UniProtKB-UniRule"/>
</dbReference>
<keyword evidence="2 4" id="KW-0808">Transferase</keyword>
<keyword evidence="9" id="KW-1185">Reference proteome</keyword>
<dbReference type="Pfam" id="PF01564">
    <property type="entry name" value="Spermine_synth"/>
    <property type="match status" value="1"/>
</dbReference>
<dbReference type="InterPro" id="IPR030374">
    <property type="entry name" value="PABS"/>
</dbReference>
<keyword evidence="4" id="KW-1133">Transmembrane helix</keyword>
<evidence type="ECO:0000313" key="8">
    <source>
        <dbReference type="EMBL" id="MBG6138104.1"/>
    </source>
</evidence>
<feature type="transmembrane region" description="Helical" evidence="4">
    <location>
        <begin position="72"/>
        <end position="96"/>
    </location>
</feature>
<comment type="caution">
    <text evidence="4">Lacks conserved residue(s) required for the propagation of feature annotation.</text>
</comment>
<comment type="function">
    <text evidence="4">Catalyzes the irreversible transfer of a propylamine group from the amino donor S-adenosylmethioninamine (decarboxy-AdoMet) to putrescine (1,4-diaminobutane) to yield spermidine.</text>
</comment>
<dbReference type="NCBIfam" id="NF002956">
    <property type="entry name" value="PRK03612.1"/>
    <property type="match status" value="1"/>
</dbReference>
<dbReference type="GO" id="GO:0010487">
    <property type="term" value="F:thermospermine synthase activity"/>
    <property type="evidence" value="ECO:0007669"/>
    <property type="project" value="UniProtKB-ARBA"/>
</dbReference>
<dbReference type="PANTHER" id="PTHR43317">
    <property type="entry name" value="THERMOSPERMINE SYNTHASE ACAULIS5"/>
    <property type="match status" value="1"/>
</dbReference>
<name>A0A8J7GT32_9ACTN</name>
<feature type="transmembrane region" description="Helical" evidence="4">
    <location>
        <begin position="41"/>
        <end position="60"/>
    </location>
</feature>
<keyword evidence="4" id="KW-1003">Cell membrane</keyword>
<evidence type="ECO:0000256" key="6">
    <source>
        <dbReference type="SAM" id="MobiDB-lite"/>
    </source>
</evidence>
<protein>
    <recommendedName>
        <fullName evidence="4">Polyamine aminopropyltransferase</fullName>
    </recommendedName>
    <alternativeName>
        <fullName evidence="4">Putrescine aminopropyltransferase</fullName>
        <shortName evidence="4">PAPT</shortName>
    </alternativeName>
    <alternativeName>
        <fullName evidence="4">Spermidine synthase</fullName>
        <shortName evidence="4">SPDS</shortName>
        <shortName evidence="4">SPDSY</shortName>
        <ecNumber evidence="4">2.5.1.16</ecNumber>
    </alternativeName>
</protein>
<feature type="binding site" evidence="4">
    <location>
        <position position="405"/>
    </location>
    <ligand>
        <name>S-methyl-5'-thioadenosine</name>
        <dbReference type="ChEBI" id="CHEBI:17509"/>
    </ligand>
</feature>
<feature type="binding site" evidence="4">
    <location>
        <position position="278"/>
    </location>
    <ligand>
        <name>spermidine</name>
        <dbReference type="ChEBI" id="CHEBI:57834"/>
    </ligand>
</feature>
<dbReference type="SUPFAM" id="SSF53335">
    <property type="entry name" value="S-adenosyl-L-methionine-dependent methyltransferases"/>
    <property type="match status" value="1"/>
</dbReference>
<dbReference type="CDD" id="cd02440">
    <property type="entry name" value="AdoMet_MTases"/>
    <property type="match status" value="1"/>
</dbReference>
<feature type="compositionally biased region" description="Low complexity" evidence="6">
    <location>
        <begin position="373"/>
        <end position="387"/>
    </location>
</feature>
<gene>
    <name evidence="4" type="primary">speE</name>
    <name evidence="8" type="ORF">IW245_004298</name>
</gene>
<keyword evidence="4" id="KW-0745">Spermidine biosynthesis</keyword>
<comment type="caution">
    <text evidence="8">The sequence shown here is derived from an EMBL/GenBank/DDBJ whole genome shotgun (WGS) entry which is preliminary data.</text>
</comment>
<dbReference type="UniPathway" id="UPA00248">
    <property type="reaction ID" value="UER00314"/>
</dbReference>
<dbReference type="InterPro" id="IPR029063">
    <property type="entry name" value="SAM-dependent_MTases_sf"/>
</dbReference>
<feature type="domain" description="PABS" evidence="7">
    <location>
        <begin position="213"/>
        <end position="477"/>
    </location>
</feature>
<dbReference type="HAMAP" id="MF_00198">
    <property type="entry name" value="Spermidine_synth"/>
    <property type="match status" value="1"/>
</dbReference>
<dbReference type="InterPro" id="IPR030373">
    <property type="entry name" value="PABS_CS"/>
</dbReference>
<evidence type="ECO:0000256" key="4">
    <source>
        <dbReference type="HAMAP-Rule" id="MF_00198"/>
    </source>
</evidence>
<feature type="binding site" evidence="4">
    <location>
        <position position="320"/>
    </location>
    <ligand>
        <name>S-methyl-5'-thioadenosine</name>
        <dbReference type="ChEBI" id="CHEBI:17509"/>
    </ligand>
</feature>
<accession>A0A8J7GT32</accession>
<proteinExistence type="inferred from homology"/>